<gene>
    <name evidence="4" type="primary">pbpA</name>
    <name evidence="4" type="ORF">ENSA7_63420</name>
</gene>
<evidence type="ECO:0000256" key="1">
    <source>
        <dbReference type="SAM" id="MobiDB-lite"/>
    </source>
</evidence>
<dbReference type="InterPro" id="IPR012338">
    <property type="entry name" value="Beta-lactam/transpept-like"/>
</dbReference>
<dbReference type="Pfam" id="PF00905">
    <property type="entry name" value="Transpeptidase"/>
    <property type="match status" value="1"/>
</dbReference>
<dbReference type="PANTHER" id="PTHR30627">
    <property type="entry name" value="PEPTIDOGLYCAN D,D-TRANSPEPTIDASE"/>
    <property type="match status" value="1"/>
</dbReference>
<organism evidence="4 5">
    <name type="scientific">Enhygromyxa salina</name>
    <dbReference type="NCBI Taxonomy" id="215803"/>
    <lineage>
        <taxon>Bacteria</taxon>
        <taxon>Pseudomonadati</taxon>
        <taxon>Myxococcota</taxon>
        <taxon>Polyangia</taxon>
        <taxon>Nannocystales</taxon>
        <taxon>Nannocystaceae</taxon>
        <taxon>Enhygromyxa</taxon>
    </lineage>
</organism>
<dbReference type="GO" id="GO:0008658">
    <property type="term" value="F:penicillin binding"/>
    <property type="evidence" value="ECO:0007669"/>
    <property type="project" value="InterPro"/>
</dbReference>
<keyword evidence="2" id="KW-1133">Transmembrane helix</keyword>
<protein>
    <submittedName>
        <fullName evidence="4">Penicillin-binding protein A</fullName>
    </submittedName>
</protein>
<dbReference type="GO" id="GO:0005886">
    <property type="term" value="C:plasma membrane"/>
    <property type="evidence" value="ECO:0007669"/>
    <property type="project" value="TreeGrafter"/>
</dbReference>
<feature type="region of interest" description="Disordered" evidence="1">
    <location>
        <begin position="481"/>
        <end position="530"/>
    </location>
</feature>
<dbReference type="EMBL" id="PVNL01000121">
    <property type="protein sequence ID" value="PRP99300.1"/>
    <property type="molecule type" value="Genomic_DNA"/>
</dbReference>
<dbReference type="InterPro" id="IPR050515">
    <property type="entry name" value="Beta-lactam/transpept"/>
</dbReference>
<dbReference type="GO" id="GO:0071972">
    <property type="term" value="F:peptidoglycan L,D-transpeptidase activity"/>
    <property type="evidence" value="ECO:0007669"/>
    <property type="project" value="TreeGrafter"/>
</dbReference>
<dbReference type="GO" id="GO:0071555">
    <property type="term" value="P:cell wall organization"/>
    <property type="evidence" value="ECO:0007669"/>
    <property type="project" value="TreeGrafter"/>
</dbReference>
<dbReference type="PANTHER" id="PTHR30627:SF2">
    <property type="entry name" value="PEPTIDOGLYCAN D,D-TRANSPEPTIDASE MRDA"/>
    <property type="match status" value="1"/>
</dbReference>
<reference evidence="4 5" key="1">
    <citation type="submission" date="2018-03" db="EMBL/GenBank/DDBJ databases">
        <title>Draft Genome Sequences of the Obligatory Marine Myxobacteria Enhygromyxa salina SWB007.</title>
        <authorList>
            <person name="Poehlein A."/>
            <person name="Moghaddam J.A."/>
            <person name="Harms H."/>
            <person name="Alanjari M."/>
            <person name="Koenig G.M."/>
            <person name="Daniel R."/>
            <person name="Schaeberle T.F."/>
        </authorList>
    </citation>
    <scope>NUCLEOTIDE SEQUENCE [LARGE SCALE GENOMIC DNA]</scope>
    <source>
        <strain evidence="4 5">SWB007</strain>
    </source>
</reference>
<dbReference type="OrthoDB" id="9811238at2"/>
<evidence type="ECO:0000256" key="2">
    <source>
        <dbReference type="SAM" id="Phobius"/>
    </source>
</evidence>
<comment type="caution">
    <text evidence="4">The sequence shown here is derived from an EMBL/GenBank/DDBJ whole genome shotgun (WGS) entry which is preliminary data.</text>
</comment>
<evidence type="ECO:0000313" key="4">
    <source>
        <dbReference type="EMBL" id="PRP99300.1"/>
    </source>
</evidence>
<name>A0A2S9Y2T3_9BACT</name>
<dbReference type="InterPro" id="IPR001460">
    <property type="entry name" value="PCN-bd_Tpept"/>
</dbReference>
<evidence type="ECO:0000259" key="3">
    <source>
        <dbReference type="Pfam" id="PF00905"/>
    </source>
</evidence>
<feature type="compositionally biased region" description="Pro residues" evidence="1">
    <location>
        <begin position="517"/>
        <end position="530"/>
    </location>
</feature>
<sequence>MYGETMTEERSARGRFGGLGAIFFLATLGGIAFYVQEQSIPEDRDELRKPATALPNLVDDNAPPPLAWRDRLDLAAIALTPILEADAAPTAPVAQGAEAAAEAELSVDPATAMYVQDLADGHRLLYTLDPVLHQAAQTIFRNREVPYAAAVVLDLRDNSVLAFAGHSSMDPQVDPLEILTTAWAPAASTFKLVTAASLIENGAATPATKVCFHGGLQGISDDLLVDDPKLDTRCDTLSNAIAYSYNLVLAKLALGHLDQRKLEETATSLLFQTEIPFEFPLEISPAHIPADANSRAKVAAGFWHVDLSPVHAAVLASIYARGGIYQPPHIVAQVVGPDGSDLTPEVPEHSRAIAQSVADQVGQMMIGTTKFGTARDSFRDPQGVEFIPAYDIAGKTGSLTGKRDPVLNYNWFIGFAPAERPEIAFAVVLANDAQWRIKAHYAARRMVQIYLERRDAIAEARAAKLGLEKLELPARDPETGALIAHVKSPERPSKPAGGDDAGVNEVPDLADLEDELPPIPGPLPSLPGAD</sequence>
<dbReference type="SUPFAM" id="SSF56601">
    <property type="entry name" value="beta-lactamase/transpeptidase-like"/>
    <property type="match status" value="1"/>
</dbReference>
<feature type="transmembrane region" description="Helical" evidence="2">
    <location>
        <begin position="16"/>
        <end position="35"/>
    </location>
</feature>
<dbReference type="Gene3D" id="3.40.710.10">
    <property type="entry name" value="DD-peptidase/beta-lactamase superfamily"/>
    <property type="match status" value="1"/>
</dbReference>
<dbReference type="AlphaFoldDB" id="A0A2S9Y2T3"/>
<dbReference type="Proteomes" id="UP000238823">
    <property type="component" value="Unassembled WGS sequence"/>
</dbReference>
<accession>A0A2S9Y2T3</accession>
<evidence type="ECO:0000313" key="5">
    <source>
        <dbReference type="Proteomes" id="UP000238823"/>
    </source>
</evidence>
<keyword evidence="2" id="KW-0812">Transmembrane</keyword>
<feature type="domain" description="Penicillin-binding protein transpeptidase" evidence="3">
    <location>
        <begin position="149"/>
        <end position="437"/>
    </location>
</feature>
<keyword evidence="2" id="KW-0472">Membrane</keyword>
<proteinExistence type="predicted"/>